<dbReference type="GO" id="GO:0016020">
    <property type="term" value="C:membrane"/>
    <property type="evidence" value="ECO:0007669"/>
    <property type="project" value="InterPro"/>
</dbReference>
<name>W9GHP6_9MICO</name>
<feature type="non-terminal residue" evidence="1">
    <location>
        <position position="1"/>
    </location>
</feature>
<dbReference type="Proteomes" id="UP000019494">
    <property type="component" value="Unassembled WGS sequence"/>
</dbReference>
<gene>
    <name evidence="1" type="ORF">N864_11385</name>
</gene>
<keyword evidence="2" id="KW-1185">Reference proteome</keyword>
<sequence>DFRYHLVSIISIFLALAVGIVLGAGPLQSNIGSTLGDQVVSLRNEKQDLNTKLTQSQEQLAAADEYETAITPLLVSGRLTGHGVVLVVLPSAESKLVDTTTTAIADSGAKVRGTVTLSPDWFDPSKATERATAASAAAAELGATTSATGDELLREVLARLAVSEMPVDPTPNRTKALAALSDAGLIDSSVPELAPGDIAVVVSGDYSGTQEAVDSKTKAVVALAQRLQAGSRATVVIGGAPVQAAGQPVTTDAVSAVRSDARASTTISTVDHAREGRGPAVVVLAIEAQLAHHVGHYGTASDAKAIMPQVGQ</sequence>
<dbReference type="Pfam" id="PF11382">
    <property type="entry name" value="MctB"/>
    <property type="match status" value="1"/>
</dbReference>
<organism evidence="1 2">
    <name type="scientific">Intrasporangium chromatireducens Q5-1</name>
    <dbReference type="NCBI Taxonomy" id="584657"/>
    <lineage>
        <taxon>Bacteria</taxon>
        <taxon>Bacillati</taxon>
        <taxon>Actinomycetota</taxon>
        <taxon>Actinomycetes</taxon>
        <taxon>Micrococcales</taxon>
        <taxon>Intrasporangiaceae</taxon>
        <taxon>Intrasporangium</taxon>
    </lineage>
</organism>
<dbReference type="OrthoDB" id="4350157at2"/>
<proteinExistence type="predicted"/>
<accession>W9GHP6</accession>
<evidence type="ECO:0000313" key="1">
    <source>
        <dbReference type="EMBL" id="EWT04343.1"/>
    </source>
</evidence>
<dbReference type="EMBL" id="AWQS01000265">
    <property type="protein sequence ID" value="EWT04343.1"/>
    <property type="molecule type" value="Genomic_DNA"/>
</dbReference>
<evidence type="ECO:0000313" key="2">
    <source>
        <dbReference type="Proteomes" id="UP000019494"/>
    </source>
</evidence>
<comment type="caution">
    <text evidence="1">The sequence shown here is derived from an EMBL/GenBank/DDBJ whole genome shotgun (WGS) entry which is preliminary data.</text>
</comment>
<dbReference type="RefSeq" id="WP_155893020.1">
    <property type="nucleotide sequence ID" value="NZ_AWQS01000265.1"/>
</dbReference>
<reference evidence="2" key="1">
    <citation type="submission" date="2013-08" db="EMBL/GenBank/DDBJ databases">
        <title>Intrasporangium oryzae NRRL B-24470.</title>
        <authorList>
            <person name="Liu H."/>
            <person name="Wang G."/>
        </authorList>
    </citation>
    <scope>NUCLEOTIDE SEQUENCE [LARGE SCALE GENOMIC DNA]</scope>
    <source>
        <strain evidence="2">Q5-1</strain>
    </source>
</reference>
<dbReference type="InterPro" id="IPR021522">
    <property type="entry name" value="MctB"/>
</dbReference>
<evidence type="ECO:0008006" key="3">
    <source>
        <dbReference type="Google" id="ProtNLM"/>
    </source>
</evidence>
<dbReference type="GO" id="GO:0055070">
    <property type="term" value="P:copper ion homeostasis"/>
    <property type="evidence" value="ECO:0007669"/>
    <property type="project" value="InterPro"/>
</dbReference>
<dbReference type="AlphaFoldDB" id="W9GHP6"/>
<protein>
    <recommendedName>
        <fullName evidence="3">Copper transporter</fullName>
    </recommendedName>
</protein>